<dbReference type="Pfam" id="PF00248">
    <property type="entry name" value="Aldo_ket_red"/>
    <property type="match status" value="1"/>
</dbReference>
<dbReference type="PANTHER" id="PTHR43625">
    <property type="entry name" value="AFLATOXIN B1 ALDEHYDE REDUCTASE"/>
    <property type="match status" value="1"/>
</dbReference>
<evidence type="ECO:0000313" key="3">
    <source>
        <dbReference type="EMBL" id="RZT79222.1"/>
    </source>
</evidence>
<evidence type="ECO:0000313" key="4">
    <source>
        <dbReference type="Proteomes" id="UP000293781"/>
    </source>
</evidence>
<dbReference type="InterPro" id="IPR050791">
    <property type="entry name" value="Aldo-Keto_reductase"/>
</dbReference>
<comment type="caution">
    <text evidence="3">The sequence shown here is derived from an EMBL/GenBank/DDBJ whole genome shotgun (WGS) entry which is preliminary data.</text>
</comment>
<proteinExistence type="predicted"/>
<protein>
    <submittedName>
        <fullName evidence="3">Aryl-alcohol dehydrogenase-like predicted oxidoreductase</fullName>
    </submittedName>
</protein>
<dbReference type="InterPro" id="IPR036812">
    <property type="entry name" value="NAD(P)_OxRdtase_dom_sf"/>
</dbReference>
<dbReference type="Proteomes" id="UP000293781">
    <property type="component" value="Unassembled WGS sequence"/>
</dbReference>
<dbReference type="InterPro" id="IPR023210">
    <property type="entry name" value="NADP_OxRdtase_dom"/>
</dbReference>
<dbReference type="GO" id="GO:0005737">
    <property type="term" value="C:cytoplasm"/>
    <property type="evidence" value="ECO:0007669"/>
    <property type="project" value="TreeGrafter"/>
</dbReference>
<dbReference type="EMBL" id="SHKK01000001">
    <property type="protein sequence ID" value="RZT79222.1"/>
    <property type="molecule type" value="Genomic_DNA"/>
</dbReference>
<accession>A0A4Q7UDC5</accession>
<feature type="domain" description="NADP-dependent oxidoreductase" evidence="2">
    <location>
        <begin position="19"/>
        <end position="313"/>
    </location>
</feature>
<dbReference type="Gene3D" id="3.20.20.100">
    <property type="entry name" value="NADP-dependent oxidoreductase domain"/>
    <property type="match status" value="1"/>
</dbReference>
<dbReference type="SUPFAM" id="SSF51430">
    <property type="entry name" value="NAD(P)-linked oxidoreductase"/>
    <property type="match status" value="1"/>
</dbReference>
<reference evidence="3 4" key="1">
    <citation type="submission" date="2019-02" db="EMBL/GenBank/DDBJ databases">
        <title>Sequencing the genomes of 1000 actinobacteria strains.</title>
        <authorList>
            <person name="Klenk H.-P."/>
        </authorList>
    </citation>
    <scope>NUCLEOTIDE SEQUENCE [LARGE SCALE GENOMIC DNA]</scope>
    <source>
        <strain evidence="3 4">DSM 45888</strain>
    </source>
</reference>
<dbReference type="RefSeq" id="WP_130401642.1">
    <property type="nucleotide sequence ID" value="NZ_JBEZZO010000003.1"/>
</dbReference>
<keyword evidence="1" id="KW-0560">Oxidoreductase</keyword>
<keyword evidence="4" id="KW-1185">Reference proteome</keyword>
<gene>
    <name evidence="3" type="ORF">EV382_2420</name>
</gene>
<evidence type="ECO:0000259" key="2">
    <source>
        <dbReference type="Pfam" id="PF00248"/>
    </source>
</evidence>
<evidence type="ECO:0000256" key="1">
    <source>
        <dbReference type="ARBA" id="ARBA00023002"/>
    </source>
</evidence>
<dbReference type="OrthoDB" id="3170516at2"/>
<dbReference type="GO" id="GO:0016491">
    <property type="term" value="F:oxidoreductase activity"/>
    <property type="evidence" value="ECO:0007669"/>
    <property type="project" value="UniProtKB-KW"/>
</dbReference>
<dbReference type="AlphaFoldDB" id="A0A4Q7UDC5"/>
<sequence length="336" mass="36004">MTGLRRRRLGVSGPEVSIIGLGAMGMSDLYGPADEAESRATLHAAIDAGVNLIDTADFYGSGHNELLIGQVLRERRRDEVVLSVKFGARRTPDGGFQAAPYDVSAAAVKDRLAYSLRRLGTDHIDIYRPSRLNPQVPIEETVGALLDMQQAGYIRHIGLSEVSADSIRRAAAVAPISDVQIEYSLLSRGPEATILPALRELGIGLTAYGVLSRGLLSGHWSADRELTGTDFRANSPRFQGEHLAANLRLVDALGRVAQRLGATTSQVATAWVAAQGEQIVPLVGARRRDRLTESLAAVDLMLDQDALDEIERAVPAGAASGQRYATAMMAALDSEK</sequence>
<organism evidence="3 4">
    <name type="scientific">Micromonospora violae</name>
    <dbReference type="NCBI Taxonomy" id="1278207"/>
    <lineage>
        <taxon>Bacteria</taxon>
        <taxon>Bacillati</taxon>
        <taxon>Actinomycetota</taxon>
        <taxon>Actinomycetes</taxon>
        <taxon>Micromonosporales</taxon>
        <taxon>Micromonosporaceae</taxon>
        <taxon>Micromonospora</taxon>
    </lineage>
</organism>
<name>A0A4Q7UDC5_9ACTN</name>
<dbReference type="PANTHER" id="PTHR43625:SF40">
    <property type="entry name" value="ALDO-KETO REDUCTASE YAKC [NADP(+)]"/>
    <property type="match status" value="1"/>
</dbReference>